<dbReference type="Gene3D" id="1.10.287.130">
    <property type="match status" value="1"/>
</dbReference>
<dbReference type="SMART" id="SM00387">
    <property type="entry name" value="HATPase_c"/>
    <property type="match status" value="1"/>
</dbReference>
<dbReference type="STRING" id="1191523.MROS_2314"/>
<dbReference type="InterPro" id="IPR003661">
    <property type="entry name" value="HisK_dim/P_dom"/>
</dbReference>
<evidence type="ECO:0000256" key="4">
    <source>
        <dbReference type="ARBA" id="ARBA00012438"/>
    </source>
</evidence>
<dbReference type="InterPro" id="IPR004358">
    <property type="entry name" value="Sig_transdc_His_kin-like_C"/>
</dbReference>
<keyword evidence="14" id="KW-0812">Transmembrane</keyword>
<evidence type="ECO:0000256" key="11">
    <source>
        <dbReference type="ARBA" id="ARBA00023012"/>
    </source>
</evidence>
<dbReference type="InterPro" id="IPR005467">
    <property type="entry name" value="His_kinase_dom"/>
</dbReference>
<dbReference type="InterPro" id="IPR050736">
    <property type="entry name" value="Sensor_HK_Regulatory"/>
</dbReference>
<keyword evidence="13" id="KW-0175">Coiled coil</keyword>
<evidence type="ECO:0000256" key="9">
    <source>
        <dbReference type="ARBA" id="ARBA00022777"/>
    </source>
</evidence>
<dbReference type="OrthoDB" id="9813151at2"/>
<feature type="domain" description="Histidine kinase" evidence="15">
    <location>
        <begin position="127"/>
        <end position="344"/>
    </location>
</feature>
<dbReference type="PATRIC" id="fig|1191523.3.peg.2444"/>
<dbReference type="CDD" id="cd00082">
    <property type="entry name" value="HisKA"/>
    <property type="match status" value="1"/>
</dbReference>
<comment type="catalytic activity">
    <reaction evidence="1">
        <text>ATP + protein L-histidine = ADP + protein N-phospho-L-histidine.</text>
        <dbReference type="EC" id="2.7.13.3"/>
    </reaction>
</comment>
<evidence type="ECO:0000256" key="10">
    <source>
        <dbReference type="ARBA" id="ARBA00022840"/>
    </source>
</evidence>
<dbReference type="Proteomes" id="UP000009011">
    <property type="component" value="Chromosome"/>
</dbReference>
<dbReference type="SMART" id="SM00388">
    <property type="entry name" value="HisKA"/>
    <property type="match status" value="1"/>
</dbReference>
<keyword evidence="5" id="KW-1003">Cell membrane</keyword>
<dbReference type="Gene3D" id="3.30.565.10">
    <property type="entry name" value="Histidine kinase-like ATPase, C-terminal domain"/>
    <property type="match status" value="1"/>
</dbReference>
<evidence type="ECO:0000256" key="2">
    <source>
        <dbReference type="ARBA" id="ARBA00004236"/>
    </source>
</evidence>
<dbReference type="GO" id="GO:0045121">
    <property type="term" value="C:membrane raft"/>
    <property type="evidence" value="ECO:0007669"/>
    <property type="project" value="UniProtKB-SubCell"/>
</dbReference>
<dbReference type="HOGENOM" id="CLU_000445_89_6_10"/>
<accession>I6ZU57</accession>
<evidence type="ECO:0000256" key="14">
    <source>
        <dbReference type="SAM" id="Phobius"/>
    </source>
</evidence>
<dbReference type="InterPro" id="IPR036890">
    <property type="entry name" value="HATPase_C_sf"/>
</dbReference>
<evidence type="ECO:0000256" key="13">
    <source>
        <dbReference type="SAM" id="Coils"/>
    </source>
</evidence>
<keyword evidence="6" id="KW-0597">Phosphoprotein</keyword>
<proteinExistence type="predicted"/>
<dbReference type="Pfam" id="PF02518">
    <property type="entry name" value="HATPase_c"/>
    <property type="match status" value="1"/>
</dbReference>
<evidence type="ECO:0000313" key="16">
    <source>
        <dbReference type="EMBL" id="AFN75544.1"/>
    </source>
</evidence>
<dbReference type="RefSeq" id="WP_014856976.1">
    <property type="nucleotide sequence ID" value="NC_018178.1"/>
</dbReference>
<dbReference type="GO" id="GO:0005886">
    <property type="term" value="C:plasma membrane"/>
    <property type="evidence" value="ECO:0007669"/>
    <property type="project" value="UniProtKB-SubCell"/>
</dbReference>
<keyword evidence="17" id="KW-1185">Reference proteome</keyword>
<organism evidence="16 17">
    <name type="scientific">Melioribacter roseus (strain DSM 23840 / JCM 17771 / VKM B-2668 / P3M-2)</name>
    <dbReference type="NCBI Taxonomy" id="1191523"/>
    <lineage>
        <taxon>Bacteria</taxon>
        <taxon>Pseudomonadati</taxon>
        <taxon>Ignavibacteriota</taxon>
        <taxon>Ignavibacteria</taxon>
        <taxon>Ignavibacteriales</taxon>
        <taxon>Melioribacteraceae</taxon>
        <taxon>Melioribacter</taxon>
    </lineage>
</organism>
<dbReference type="GO" id="GO:0005524">
    <property type="term" value="F:ATP binding"/>
    <property type="evidence" value="ECO:0007669"/>
    <property type="project" value="UniProtKB-KW"/>
</dbReference>
<keyword evidence="12 14" id="KW-0472">Membrane</keyword>
<dbReference type="FunFam" id="3.30.565.10:FF:000023">
    <property type="entry name" value="PAS domain-containing sensor histidine kinase"/>
    <property type="match status" value="1"/>
</dbReference>
<name>I6ZU57_MELRP</name>
<dbReference type="FunFam" id="1.10.287.130:FF:000001">
    <property type="entry name" value="Two-component sensor histidine kinase"/>
    <property type="match status" value="1"/>
</dbReference>
<evidence type="ECO:0000256" key="5">
    <source>
        <dbReference type="ARBA" id="ARBA00022475"/>
    </source>
</evidence>
<keyword evidence="7" id="KW-0808">Transferase</keyword>
<evidence type="ECO:0000256" key="12">
    <source>
        <dbReference type="ARBA" id="ARBA00023136"/>
    </source>
</evidence>
<evidence type="ECO:0000256" key="1">
    <source>
        <dbReference type="ARBA" id="ARBA00000085"/>
    </source>
</evidence>
<dbReference type="PANTHER" id="PTHR43711:SF1">
    <property type="entry name" value="HISTIDINE KINASE 1"/>
    <property type="match status" value="1"/>
</dbReference>
<dbReference type="EMBL" id="CP003557">
    <property type="protein sequence ID" value="AFN75544.1"/>
    <property type="molecule type" value="Genomic_DNA"/>
</dbReference>
<dbReference type="SUPFAM" id="SSF55874">
    <property type="entry name" value="ATPase domain of HSP90 chaperone/DNA topoisomerase II/histidine kinase"/>
    <property type="match status" value="1"/>
</dbReference>
<dbReference type="PROSITE" id="PS50109">
    <property type="entry name" value="HIS_KIN"/>
    <property type="match status" value="1"/>
</dbReference>
<dbReference type="KEGG" id="mro:MROS_2314"/>
<dbReference type="PRINTS" id="PR00344">
    <property type="entry name" value="BCTRLSENSOR"/>
</dbReference>
<dbReference type="GO" id="GO:0000155">
    <property type="term" value="F:phosphorelay sensor kinase activity"/>
    <property type="evidence" value="ECO:0007669"/>
    <property type="project" value="InterPro"/>
</dbReference>
<evidence type="ECO:0000256" key="6">
    <source>
        <dbReference type="ARBA" id="ARBA00022553"/>
    </source>
</evidence>
<dbReference type="InterPro" id="IPR036097">
    <property type="entry name" value="HisK_dim/P_sf"/>
</dbReference>
<dbReference type="SUPFAM" id="SSF47384">
    <property type="entry name" value="Homodimeric domain of signal transducing histidine kinase"/>
    <property type="match status" value="1"/>
</dbReference>
<evidence type="ECO:0000313" key="17">
    <source>
        <dbReference type="Proteomes" id="UP000009011"/>
    </source>
</evidence>
<keyword evidence="14" id="KW-1133">Transmembrane helix</keyword>
<evidence type="ECO:0000256" key="7">
    <source>
        <dbReference type="ARBA" id="ARBA00022679"/>
    </source>
</evidence>
<dbReference type="InterPro" id="IPR003594">
    <property type="entry name" value="HATPase_dom"/>
</dbReference>
<protein>
    <recommendedName>
        <fullName evidence="4">histidine kinase</fullName>
        <ecNumber evidence="4">2.7.13.3</ecNumber>
    </recommendedName>
</protein>
<dbReference type="AlphaFoldDB" id="I6ZU57"/>
<feature type="coiled-coil region" evidence="13">
    <location>
        <begin position="93"/>
        <end position="120"/>
    </location>
</feature>
<sequence>MKNIDENLRFGRNYALPLFIYNSAFFLLLYLIAGHSPEILFTIFLFILITYFGLLNYLGLKRKKEVNSITETIRKIRNNQLVDHYDIQLSGGLRILEEEIREMYRRNKEVIENLKKMEKVRTEFLGNVSHELRTPIFAIQGFIETLLDGAVNDPNVNIAFLQKANQHLNNLNNLLNDLIDISMIESGQMKMNLRYFDLEPILRNLITEFKPYAENKNLNLEIKLSKPAPEVYGDKEKIRQVLSNLIVNAIKYTEQGKVEVGLQDYEKEARIYVRDTGIGISPEDQRRIFERFYRVDKNRSRELGGTGLGLAIVKHIIEAHNSRMELISKPGEGSEFAFRLKKFK</sequence>
<dbReference type="CDD" id="cd16922">
    <property type="entry name" value="HATPase_EvgS-ArcB-TorS-like"/>
    <property type="match status" value="1"/>
</dbReference>
<feature type="transmembrane region" description="Helical" evidence="14">
    <location>
        <begin position="39"/>
        <end position="58"/>
    </location>
</feature>
<feature type="transmembrane region" description="Helical" evidence="14">
    <location>
        <begin position="12"/>
        <end position="33"/>
    </location>
</feature>
<dbReference type="EC" id="2.7.13.3" evidence="4"/>
<reference evidence="16 17" key="1">
    <citation type="journal article" date="2013" name="PLoS ONE">
        <title>Genomic analysis of Melioribacter roseus, facultatively anaerobic organotrophic bacterium representing a novel deep lineage within Bacteriodetes/Chlorobi group.</title>
        <authorList>
            <person name="Kadnikov V.V."/>
            <person name="Mardanov A.V."/>
            <person name="Podosokorskaya O.A."/>
            <person name="Gavrilov S.N."/>
            <person name="Kublanov I.V."/>
            <person name="Beletsky A.V."/>
            <person name="Bonch-Osmolovskaya E.A."/>
            <person name="Ravin N.V."/>
        </authorList>
    </citation>
    <scope>NUCLEOTIDE SEQUENCE [LARGE SCALE GENOMIC DNA]</scope>
    <source>
        <strain evidence="17">JCM 17771 / P3M-2</strain>
    </source>
</reference>
<dbReference type="PANTHER" id="PTHR43711">
    <property type="entry name" value="TWO-COMPONENT HISTIDINE KINASE"/>
    <property type="match status" value="1"/>
</dbReference>
<keyword evidence="9 16" id="KW-0418">Kinase</keyword>
<keyword evidence="10" id="KW-0067">ATP-binding</keyword>
<keyword evidence="11" id="KW-0902">Two-component regulatory system</keyword>
<dbReference type="Pfam" id="PF00512">
    <property type="entry name" value="HisKA"/>
    <property type="match status" value="1"/>
</dbReference>
<comment type="subcellular location">
    <subcellularLocation>
        <location evidence="2">Cell membrane</location>
    </subcellularLocation>
    <subcellularLocation>
        <location evidence="3">Membrane raft</location>
        <topology evidence="3">Multi-pass membrane protein</topology>
    </subcellularLocation>
</comment>
<gene>
    <name evidence="16" type="ordered locus">MROS_2314</name>
</gene>
<evidence type="ECO:0000259" key="15">
    <source>
        <dbReference type="PROSITE" id="PS50109"/>
    </source>
</evidence>
<evidence type="ECO:0000256" key="3">
    <source>
        <dbReference type="ARBA" id="ARBA00004314"/>
    </source>
</evidence>
<dbReference type="eggNOG" id="COG5002">
    <property type="taxonomic scope" value="Bacteria"/>
</dbReference>
<evidence type="ECO:0000256" key="8">
    <source>
        <dbReference type="ARBA" id="ARBA00022741"/>
    </source>
</evidence>
<keyword evidence="8" id="KW-0547">Nucleotide-binding</keyword>